<protein>
    <submittedName>
        <fullName evidence="1">Uncharacterized protein</fullName>
    </submittedName>
</protein>
<reference evidence="2" key="2">
    <citation type="submission" date="2015-01" db="EMBL/GenBank/DDBJ databases">
        <title>Evolutionary Origins and Diversification of the Mycorrhizal Mutualists.</title>
        <authorList>
            <consortium name="DOE Joint Genome Institute"/>
            <consortium name="Mycorrhizal Genomics Consortium"/>
            <person name="Kohler A."/>
            <person name="Kuo A."/>
            <person name="Nagy L.G."/>
            <person name="Floudas D."/>
            <person name="Copeland A."/>
            <person name="Barry K.W."/>
            <person name="Cichocki N."/>
            <person name="Veneault-Fourrey C."/>
            <person name="LaButti K."/>
            <person name="Lindquist E.A."/>
            <person name="Lipzen A."/>
            <person name="Lundell T."/>
            <person name="Morin E."/>
            <person name="Murat C."/>
            <person name="Riley R."/>
            <person name="Ohm R."/>
            <person name="Sun H."/>
            <person name="Tunlid A."/>
            <person name="Henrissat B."/>
            <person name="Grigoriev I.V."/>
            <person name="Hibbett D.S."/>
            <person name="Martin F."/>
        </authorList>
    </citation>
    <scope>NUCLEOTIDE SEQUENCE [LARGE SCALE GENOMIC DNA]</scope>
    <source>
        <strain evidence="2">MAFF 305830</strain>
    </source>
</reference>
<dbReference type="AlphaFoldDB" id="A0A0C2WTF8"/>
<keyword evidence="2" id="KW-1185">Reference proteome</keyword>
<dbReference type="Proteomes" id="UP000054097">
    <property type="component" value="Unassembled WGS sequence"/>
</dbReference>
<evidence type="ECO:0000313" key="1">
    <source>
        <dbReference type="EMBL" id="KIM20807.1"/>
    </source>
</evidence>
<dbReference type="EMBL" id="KN824407">
    <property type="protein sequence ID" value="KIM20807.1"/>
    <property type="molecule type" value="Genomic_DNA"/>
</dbReference>
<accession>A0A0C2WTF8</accession>
<proteinExistence type="predicted"/>
<gene>
    <name evidence="1" type="ORF">M408DRAFT_333804</name>
</gene>
<sequence length="81" mass="9655">MVQILDLFRQEKINDPFPEISRDLTHREDTENLVRSIWRKWDTKNDCPLPDGVERAWGRWSNPSDPAKLIWIKTGDEYVDT</sequence>
<organism evidence="1 2">
    <name type="scientific">Serendipita vermifera MAFF 305830</name>
    <dbReference type="NCBI Taxonomy" id="933852"/>
    <lineage>
        <taxon>Eukaryota</taxon>
        <taxon>Fungi</taxon>
        <taxon>Dikarya</taxon>
        <taxon>Basidiomycota</taxon>
        <taxon>Agaricomycotina</taxon>
        <taxon>Agaricomycetes</taxon>
        <taxon>Sebacinales</taxon>
        <taxon>Serendipitaceae</taxon>
        <taxon>Serendipita</taxon>
    </lineage>
</organism>
<name>A0A0C2WTF8_SERVB</name>
<evidence type="ECO:0000313" key="2">
    <source>
        <dbReference type="Proteomes" id="UP000054097"/>
    </source>
</evidence>
<dbReference type="HOGENOM" id="CLU_180974_0_0_1"/>
<reference evidence="1 2" key="1">
    <citation type="submission" date="2014-04" db="EMBL/GenBank/DDBJ databases">
        <authorList>
            <consortium name="DOE Joint Genome Institute"/>
            <person name="Kuo A."/>
            <person name="Zuccaro A."/>
            <person name="Kohler A."/>
            <person name="Nagy L.G."/>
            <person name="Floudas D."/>
            <person name="Copeland A."/>
            <person name="Barry K.W."/>
            <person name="Cichocki N."/>
            <person name="Veneault-Fourrey C."/>
            <person name="LaButti K."/>
            <person name="Lindquist E.A."/>
            <person name="Lipzen A."/>
            <person name="Lundell T."/>
            <person name="Morin E."/>
            <person name="Murat C."/>
            <person name="Sun H."/>
            <person name="Tunlid A."/>
            <person name="Henrissat B."/>
            <person name="Grigoriev I.V."/>
            <person name="Hibbett D.S."/>
            <person name="Martin F."/>
            <person name="Nordberg H.P."/>
            <person name="Cantor M.N."/>
            <person name="Hua S.X."/>
        </authorList>
    </citation>
    <scope>NUCLEOTIDE SEQUENCE [LARGE SCALE GENOMIC DNA]</scope>
    <source>
        <strain evidence="1 2">MAFF 305830</strain>
    </source>
</reference>